<dbReference type="Proteomes" id="UP000829364">
    <property type="component" value="Chromosome 8"/>
</dbReference>
<organism evidence="1 2">
    <name type="scientific">Purpureocillium takamizusanense</name>
    <dbReference type="NCBI Taxonomy" id="2060973"/>
    <lineage>
        <taxon>Eukaryota</taxon>
        <taxon>Fungi</taxon>
        <taxon>Dikarya</taxon>
        <taxon>Ascomycota</taxon>
        <taxon>Pezizomycotina</taxon>
        <taxon>Sordariomycetes</taxon>
        <taxon>Hypocreomycetidae</taxon>
        <taxon>Hypocreales</taxon>
        <taxon>Ophiocordycipitaceae</taxon>
        <taxon>Purpureocillium</taxon>
    </lineage>
</organism>
<dbReference type="GeneID" id="72070243"/>
<evidence type="ECO:0000313" key="1">
    <source>
        <dbReference type="EMBL" id="UNI22404.1"/>
    </source>
</evidence>
<dbReference type="EMBL" id="CP086361">
    <property type="protein sequence ID" value="UNI22404.1"/>
    <property type="molecule type" value="Genomic_DNA"/>
</dbReference>
<dbReference type="KEGG" id="ptkz:JDV02_008295"/>
<dbReference type="OrthoDB" id="10548522at2759"/>
<keyword evidence="2" id="KW-1185">Reference proteome</keyword>
<protein>
    <submittedName>
        <fullName evidence="1">Uncharacterized protein</fullName>
    </submittedName>
</protein>
<sequence length="95" mass="11007">MALMEPIDAIGRLLAILFAGPAPTNAERIQYGYDIIGWYENPVVTEDEHAMFQLRSVRFRWKATIPKDADAETLATMYCLWDEIEEAFRKTQRPK</sequence>
<dbReference type="AlphaFoldDB" id="A0A9Q8QJW4"/>
<evidence type="ECO:0000313" key="2">
    <source>
        <dbReference type="Proteomes" id="UP000829364"/>
    </source>
</evidence>
<reference evidence="1" key="1">
    <citation type="submission" date="2021-11" db="EMBL/GenBank/DDBJ databases">
        <title>Purpureocillium_takamizusanense_genome.</title>
        <authorList>
            <person name="Nguyen N.-H."/>
        </authorList>
    </citation>
    <scope>NUCLEOTIDE SEQUENCE</scope>
    <source>
        <strain evidence="1">PT3</strain>
    </source>
</reference>
<proteinExistence type="predicted"/>
<name>A0A9Q8QJW4_9HYPO</name>
<gene>
    <name evidence="1" type="ORF">JDV02_008295</name>
</gene>
<dbReference type="RefSeq" id="XP_047845885.1">
    <property type="nucleotide sequence ID" value="XM_047989880.1"/>
</dbReference>
<accession>A0A9Q8QJW4</accession>